<feature type="chain" id="PRO_5004931296" evidence="1">
    <location>
        <begin position="30"/>
        <end position="125"/>
    </location>
</feature>
<organism evidence="2 3">
    <name type="scientific">Morus notabilis</name>
    <dbReference type="NCBI Taxonomy" id="981085"/>
    <lineage>
        <taxon>Eukaryota</taxon>
        <taxon>Viridiplantae</taxon>
        <taxon>Streptophyta</taxon>
        <taxon>Embryophyta</taxon>
        <taxon>Tracheophyta</taxon>
        <taxon>Spermatophyta</taxon>
        <taxon>Magnoliopsida</taxon>
        <taxon>eudicotyledons</taxon>
        <taxon>Gunneridae</taxon>
        <taxon>Pentapetalae</taxon>
        <taxon>rosids</taxon>
        <taxon>fabids</taxon>
        <taxon>Rosales</taxon>
        <taxon>Moraceae</taxon>
        <taxon>Moreae</taxon>
        <taxon>Morus</taxon>
    </lineage>
</organism>
<sequence length="125" mass="13581">MPPISGAFFLHRNPRLLDLLPLLMSPVSSESPQKEEGWQIGLRNRSKKKEGEKEIVLFGSTSKCPSEKLGNKALVAIDNEEKVGGGTIAMTHGSWEDPGAHKGRIDSDACSPVSVWCQVLIVKGE</sequence>
<evidence type="ECO:0000313" key="3">
    <source>
        <dbReference type="Proteomes" id="UP000030645"/>
    </source>
</evidence>
<evidence type="ECO:0000256" key="1">
    <source>
        <dbReference type="SAM" id="SignalP"/>
    </source>
</evidence>
<proteinExistence type="predicted"/>
<gene>
    <name evidence="2" type="ORF">L484_005742</name>
</gene>
<evidence type="ECO:0000313" key="2">
    <source>
        <dbReference type="EMBL" id="EXB81304.1"/>
    </source>
</evidence>
<dbReference type="EMBL" id="KE344838">
    <property type="protein sequence ID" value="EXB81304.1"/>
    <property type="molecule type" value="Genomic_DNA"/>
</dbReference>
<dbReference type="Proteomes" id="UP000030645">
    <property type="component" value="Unassembled WGS sequence"/>
</dbReference>
<feature type="signal peptide" evidence="1">
    <location>
        <begin position="1"/>
        <end position="29"/>
    </location>
</feature>
<keyword evidence="3" id="KW-1185">Reference proteome</keyword>
<accession>W9RBY1</accession>
<name>W9RBY1_9ROSA</name>
<protein>
    <submittedName>
        <fullName evidence="2">Uncharacterized protein</fullName>
    </submittedName>
</protein>
<keyword evidence="1" id="KW-0732">Signal</keyword>
<reference evidence="3" key="1">
    <citation type="submission" date="2013-01" db="EMBL/GenBank/DDBJ databases">
        <title>Draft Genome Sequence of a Mulberry Tree, Morus notabilis C.K. Schneid.</title>
        <authorList>
            <person name="He N."/>
            <person name="Zhao S."/>
        </authorList>
    </citation>
    <scope>NUCLEOTIDE SEQUENCE</scope>
</reference>
<dbReference type="AlphaFoldDB" id="W9RBY1"/>